<dbReference type="InterPro" id="IPR011990">
    <property type="entry name" value="TPR-like_helical_dom_sf"/>
</dbReference>
<dbReference type="Proteomes" id="UP000747399">
    <property type="component" value="Unassembled WGS sequence"/>
</dbReference>
<feature type="compositionally biased region" description="Low complexity" evidence="1">
    <location>
        <begin position="1"/>
        <end position="14"/>
    </location>
</feature>
<accession>A0A8J4F8A3</accession>
<comment type="caution">
    <text evidence="2">The sequence shown here is derived from an EMBL/GenBank/DDBJ whole genome shotgun (WGS) entry which is preliminary data.</text>
</comment>
<name>A0A8J4F8A3_9CHLO</name>
<dbReference type="GO" id="GO:0006383">
    <property type="term" value="P:transcription by RNA polymerase III"/>
    <property type="evidence" value="ECO:0007669"/>
    <property type="project" value="InterPro"/>
</dbReference>
<feature type="region of interest" description="Disordered" evidence="1">
    <location>
        <begin position="58"/>
        <end position="86"/>
    </location>
</feature>
<dbReference type="InterPro" id="IPR039340">
    <property type="entry name" value="Tfc4/TFIIIC-102/Sfc4"/>
</dbReference>
<dbReference type="GO" id="GO:0000127">
    <property type="term" value="C:transcription factor TFIIIC complex"/>
    <property type="evidence" value="ECO:0007669"/>
    <property type="project" value="TreeGrafter"/>
</dbReference>
<feature type="compositionally biased region" description="Basic residues" evidence="1">
    <location>
        <begin position="63"/>
        <end position="84"/>
    </location>
</feature>
<feature type="region of interest" description="Disordered" evidence="1">
    <location>
        <begin position="863"/>
        <end position="887"/>
    </location>
</feature>
<keyword evidence="3" id="KW-1185">Reference proteome</keyword>
<feature type="compositionally biased region" description="Gly residues" evidence="1">
    <location>
        <begin position="569"/>
        <end position="581"/>
    </location>
</feature>
<feature type="compositionally biased region" description="Basic and acidic residues" evidence="1">
    <location>
        <begin position="518"/>
        <end position="527"/>
    </location>
</feature>
<dbReference type="PANTHER" id="PTHR23082">
    <property type="entry name" value="TRANSCRIPTION INITIATION FACTOR IIIC TFIIIC , POLYPEPTIDE 3-RELATED"/>
    <property type="match status" value="1"/>
</dbReference>
<dbReference type="PANTHER" id="PTHR23082:SF0">
    <property type="entry name" value="GENERAL TRANSCRIPTION FACTOR 3C POLYPEPTIDE 3"/>
    <property type="match status" value="1"/>
</dbReference>
<proteinExistence type="predicted"/>
<feature type="compositionally biased region" description="Gly residues" evidence="1">
    <location>
        <begin position="590"/>
        <end position="603"/>
    </location>
</feature>
<dbReference type="SUPFAM" id="SSF48452">
    <property type="entry name" value="TPR-like"/>
    <property type="match status" value="3"/>
</dbReference>
<protein>
    <submittedName>
        <fullName evidence="2">Uncharacterized protein</fullName>
    </submittedName>
</protein>
<feature type="compositionally biased region" description="Basic and acidic residues" evidence="1">
    <location>
        <begin position="604"/>
        <end position="613"/>
    </location>
</feature>
<dbReference type="AlphaFoldDB" id="A0A8J4F8A3"/>
<feature type="region of interest" description="Disordered" evidence="1">
    <location>
        <begin position="1"/>
        <end position="35"/>
    </location>
</feature>
<reference evidence="2" key="1">
    <citation type="journal article" date="2021" name="Proc. Natl. Acad. Sci. U.S.A.">
        <title>Three genomes in the algal genus Volvox reveal the fate of a haploid sex-determining region after a transition to homothallism.</title>
        <authorList>
            <person name="Yamamoto K."/>
            <person name="Hamaji T."/>
            <person name="Kawai-Toyooka H."/>
            <person name="Matsuzaki R."/>
            <person name="Takahashi F."/>
            <person name="Nishimura Y."/>
            <person name="Kawachi M."/>
            <person name="Noguchi H."/>
            <person name="Minakuchi Y."/>
            <person name="Umen J.G."/>
            <person name="Toyoda A."/>
            <person name="Nozaki H."/>
        </authorList>
    </citation>
    <scope>NUCLEOTIDE SEQUENCE</scope>
    <source>
        <strain evidence="2">NIES-3780</strain>
    </source>
</reference>
<feature type="non-terminal residue" evidence="2">
    <location>
        <position position="1009"/>
    </location>
</feature>
<sequence length="1009" mass="106938">RGRSPATAGAAAARGSRRRGRGRSATASTRRRSAASDVFGADVDDILNDPLAEKLGLIEPGSRRRGRGRGRGRVKASRRRRPKKGLPEEVVAKLGQANVMYALRDYQPAIELLTQVIREYPNVSDPYHTLGLLHEANGNPRKALDFFMIAAHLGHKDLAFWKRLASMSTELGFYRQAVYCLTKAINRNRTDLDALWDRAVLYAQVGDTDKALVQFGEVGRLRPGDPEVPVMKARLHHQGGAPLKAIAVLEAHLRDHPTHVDLTHINILAELYMERGEYVEARALIERAGPVLCPDQALPLDLAVKSGLCLANTGRWEEADEVLGDLLREPVESFGDLYMAVGSALAGLGQHEKALQYLAALLEHPDYNEPGLWGQLFRCHVALGELAGGVELYRSQMQSLDPSDPRYPAAAISLAEMCVELGSPGKATAEEMIALLDGVLERHGGGARVPPSEVLSEELAVRLSQLYLQMNLLDRYVFSMQPAVESSLSALAADLARVNDPSMPLQLRRAILRRRMFERKGGRKGEGASETGSVFKGATRRDRRSARTREYDRKAAEVLGLPYEEVETDGGGVTASGGSGLEGSATEVTDGGGSDSGGDVSGGEGRRRGRGADGPKLPRGGLIGPSVLSDPAQAQVLLQLTRALALMGRQDEAKALLDRAIALVVSGGGGGGGEGGGGGGGGTHSLMGKRVGGPWFDRAVIDRLKLGQLELASLAAAGGLQPNVTGGSGGGGGGGGMLDAGQLAALKSLTTRWPHSIGLWNLYCSAHAQGTDLRSWALHITTLRRRNPLSVPLMLLQGHVYLLARQFRDAASEYFHAYRFVPDEPVVLLSLAVALLSEGMASAAAVAPGGGGGGGATGGAVNGGGTAAGGAPQPLLPQRHGRSGGPALRDRNRGVLAGFAFLQAYQKARGDQLSQEVAYNMGRAAHQLGLLHIAHHYYELALAAPPAVGLPAWQATVAGAGSTAAAAAVTHGSDRWDLRCEIAHNLVQLYRSSGSTELAREVMAKYLVF</sequence>
<gene>
    <name evidence="2" type="ORF">Vafri_15863</name>
</gene>
<dbReference type="InterPro" id="IPR019734">
    <property type="entry name" value="TPR_rpt"/>
</dbReference>
<organism evidence="2 3">
    <name type="scientific">Volvox africanus</name>
    <dbReference type="NCBI Taxonomy" id="51714"/>
    <lineage>
        <taxon>Eukaryota</taxon>
        <taxon>Viridiplantae</taxon>
        <taxon>Chlorophyta</taxon>
        <taxon>core chlorophytes</taxon>
        <taxon>Chlorophyceae</taxon>
        <taxon>CS clade</taxon>
        <taxon>Chlamydomonadales</taxon>
        <taxon>Volvocaceae</taxon>
        <taxon>Volvox</taxon>
    </lineage>
</organism>
<dbReference type="SMART" id="SM00028">
    <property type="entry name" value="TPR"/>
    <property type="match status" value="7"/>
</dbReference>
<feature type="region of interest" description="Disordered" evidence="1">
    <location>
        <begin position="518"/>
        <end position="626"/>
    </location>
</feature>
<dbReference type="Pfam" id="PF13174">
    <property type="entry name" value="TPR_6"/>
    <property type="match status" value="1"/>
</dbReference>
<dbReference type="Gene3D" id="1.25.40.10">
    <property type="entry name" value="Tetratricopeptide repeat domain"/>
    <property type="match status" value="3"/>
</dbReference>
<evidence type="ECO:0000313" key="3">
    <source>
        <dbReference type="Proteomes" id="UP000747399"/>
    </source>
</evidence>
<evidence type="ECO:0000256" key="1">
    <source>
        <dbReference type="SAM" id="MobiDB-lite"/>
    </source>
</evidence>
<dbReference type="EMBL" id="BNCO01000045">
    <property type="protein sequence ID" value="GIL61402.1"/>
    <property type="molecule type" value="Genomic_DNA"/>
</dbReference>
<evidence type="ECO:0000313" key="2">
    <source>
        <dbReference type="EMBL" id="GIL61402.1"/>
    </source>
</evidence>
<feature type="compositionally biased region" description="Basic and acidic residues" evidence="1">
    <location>
        <begin position="545"/>
        <end position="556"/>
    </location>
</feature>